<feature type="binding site" evidence="3">
    <location>
        <position position="157"/>
    </location>
    <ligand>
        <name>Cu cation</name>
        <dbReference type="ChEBI" id="CHEBI:23378"/>
    </ligand>
</feature>
<evidence type="ECO:0000313" key="8">
    <source>
        <dbReference type="Proteomes" id="UP000074108"/>
    </source>
</evidence>
<proteinExistence type="inferred from homology"/>
<comment type="similarity">
    <text evidence="1">Belongs to the SCO1/2 family.</text>
</comment>
<evidence type="ECO:0000256" key="1">
    <source>
        <dbReference type="ARBA" id="ARBA00010996"/>
    </source>
</evidence>
<feature type="signal peptide" evidence="5">
    <location>
        <begin position="1"/>
        <end position="21"/>
    </location>
</feature>
<accession>A0A147K993</accession>
<dbReference type="Proteomes" id="UP000074108">
    <property type="component" value="Unassembled WGS sequence"/>
</dbReference>
<dbReference type="PROSITE" id="PS51257">
    <property type="entry name" value="PROKAR_LIPOPROTEIN"/>
    <property type="match status" value="1"/>
</dbReference>
<dbReference type="EMBL" id="LDYG01000026">
    <property type="protein sequence ID" value="KUP06837.1"/>
    <property type="molecule type" value="Genomic_DNA"/>
</dbReference>
<reference evidence="7 8" key="1">
    <citation type="journal article" date="2016" name="Front. Microbiol.">
        <title>Microevolution Analysis of Bacillus coahuilensis Unveils Differences in Phosphorus Acquisition Strategies and Their Regulation.</title>
        <authorList>
            <person name="Gomez-Lunar Z."/>
            <person name="Hernandez-Gonzalez I."/>
            <person name="Rodriguez-Torres M.D."/>
            <person name="Souza V."/>
            <person name="Olmedo-Alvarez G."/>
        </authorList>
    </citation>
    <scope>NUCLEOTIDE SEQUENCE [LARGE SCALE GENOMIC DNA]</scope>
    <source>
        <strain evidence="8">p1.1.43</strain>
    </source>
</reference>
<feature type="chain" id="PRO_5038784496" description="Thioredoxin domain-containing protein" evidence="5">
    <location>
        <begin position="22"/>
        <end position="199"/>
    </location>
</feature>
<feature type="binding site" evidence="3">
    <location>
        <position position="66"/>
    </location>
    <ligand>
        <name>Cu cation</name>
        <dbReference type="ChEBI" id="CHEBI:23378"/>
    </ligand>
</feature>
<feature type="domain" description="Thioredoxin" evidence="6">
    <location>
        <begin position="27"/>
        <end position="194"/>
    </location>
</feature>
<dbReference type="OrthoDB" id="9811998at2"/>
<dbReference type="AlphaFoldDB" id="A0A147K993"/>
<evidence type="ECO:0000256" key="4">
    <source>
        <dbReference type="PIRSR" id="PIRSR603782-2"/>
    </source>
</evidence>
<keyword evidence="8" id="KW-1185">Reference proteome</keyword>
<keyword evidence="2 3" id="KW-0186">Copper</keyword>
<organism evidence="7 8">
    <name type="scientific">Bacillus coahuilensis p1.1.43</name>
    <dbReference type="NCBI Taxonomy" id="1150625"/>
    <lineage>
        <taxon>Bacteria</taxon>
        <taxon>Bacillati</taxon>
        <taxon>Bacillota</taxon>
        <taxon>Bacilli</taxon>
        <taxon>Bacillales</taxon>
        <taxon>Bacillaceae</taxon>
        <taxon>Bacillus</taxon>
    </lineage>
</organism>
<dbReference type="CDD" id="cd02968">
    <property type="entry name" value="SCO"/>
    <property type="match status" value="1"/>
</dbReference>
<dbReference type="RefSeq" id="WP_059350880.1">
    <property type="nucleotide sequence ID" value="NZ_LDYG01000026.1"/>
</dbReference>
<comment type="caution">
    <text evidence="7">The sequence shown here is derived from an EMBL/GenBank/DDBJ whole genome shotgun (WGS) entry which is preliminary data.</text>
</comment>
<dbReference type="SUPFAM" id="SSF52833">
    <property type="entry name" value="Thioredoxin-like"/>
    <property type="match status" value="1"/>
</dbReference>
<sequence>MKYIKNVGFVFVLTIILSACSNGGFHSDYQYEIEDFEATNQRGEPINQNDLKNGKVTLVDFIFTNCITVCPPMTYNMSQIQGMLEEEGVTDYQIVSFSVDPENDSPEVLSEYISNYEANEDNWHLVTGYKQEFISQLALNSFKTIVQNDPTSDQVIHGVNFYLVDQNGTVVKDYQGNEEVPMDMIVSDVKALIKAGPVE</sequence>
<dbReference type="InterPro" id="IPR003782">
    <property type="entry name" value="SCO1/SenC"/>
</dbReference>
<feature type="disulfide bond" description="Redox-active" evidence="4">
    <location>
        <begin position="66"/>
        <end position="70"/>
    </location>
</feature>
<evidence type="ECO:0000256" key="5">
    <source>
        <dbReference type="SAM" id="SignalP"/>
    </source>
</evidence>
<dbReference type="PANTHER" id="PTHR12151:SF25">
    <property type="entry name" value="LINALOOL DEHYDRATASE_ISOMERASE DOMAIN-CONTAINING PROTEIN"/>
    <property type="match status" value="1"/>
</dbReference>
<keyword evidence="3" id="KW-0479">Metal-binding</keyword>
<protein>
    <recommendedName>
        <fullName evidence="6">Thioredoxin domain-containing protein</fullName>
    </recommendedName>
</protein>
<keyword evidence="4" id="KW-1015">Disulfide bond</keyword>
<evidence type="ECO:0000259" key="6">
    <source>
        <dbReference type="PROSITE" id="PS51352"/>
    </source>
</evidence>
<dbReference type="PROSITE" id="PS51352">
    <property type="entry name" value="THIOREDOXIN_2"/>
    <property type="match status" value="1"/>
</dbReference>
<dbReference type="Pfam" id="PF02630">
    <property type="entry name" value="SCO1-SenC"/>
    <property type="match status" value="1"/>
</dbReference>
<dbReference type="PANTHER" id="PTHR12151">
    <property type="entry name" value="ELECTRON TRANSPORT PROTIN SCO1/SENC FAMILY MEMBER"/>
    <property type="match status" value="1"/>
</dbReference>
<dbReference type="PATRIC" id="fig|1150625.3.peg.1481"/>
<keyword evidence="5" id="KW-0732">Signal</keyword>
<name>A0A147K993_9BACI</name>
<dbReference type="InterPro" id="IPR036249">
    <property type="entry name" value="Thioredoxin-like_sf"/>
</dbReference>
<dbReference type="Gene3D" id="3.40.30.10">
    <property type="entry name" value="Glutaredoxin"/>
    <property type="match status" value="1"/>
</dbReference>
<evidence type="ECO:0000256" key="2">
    <source>
        <dbReference type="ARBA" id="ARBA00023008"/>
    </source>
</evidence>
<feature type="binding site" evidence="3">
    <location>
        <position position="70"/>
    </location>
    <ligand>
        <name>Cu cation</name>
        <dbReference type="ChEBI" id="CHEBI:23378"/>
    </ligand>
</feature>
<dbReference type="InterPro" id="IPR013766">
    <property type="entry name" value="Thioredoxin_domain"/>
</dbReference>
<evidence type="ECO:0000313" key="7">
    <source>
        <dbReference type="EMBL" id="KUP06837.1"/>
    </source>
</evidence>
<evidence type="ECO:0000256" key="3">
    <source>
        <dbReference type="PIRSR" id="PIRSR603782-1"/>
    </source>
</evidence>
<dbReference type="GO" id="GO:0046872">
    <property type="term" value="F:metal ion binding"/>
    <property type="evidence" value="ECO:0007669"/>
    <property type="project" value="UniProtKB-KW"/>
</dbReference>
<gene>
    <name evidence="7" type="ORF">Q75_07060</name>
</gene>
<dbReference type="STRING" id="1150625.Q75_07060"/>